<gene>
    <name evidence="4" type="ORF">D4764_10G0002460</name>
</gene>
<proteinExistence type="predicted"/>
<dbReference type="Proteomes" id="UP000324091">
    <property type="component" value="Chromosome 10"/>
</dbReference>
<organism evidence="4 5">
    <name type="scientific">Takifugu flavidus</name>
    <name type="common">sansaifugu</name>
    <dbReference type="NCBI Taxonomy" id="433684"/>
    <lineage>
        <taxon>Eukaryota</taxon>
        <taxon>Metazoa</taxon>
        <taxon>Chordata</taxon>
        <taxon>Craniata</taxon>
        <taxon>Vertebrata</taxon>
        <taxon>Euteleostomi</taxon>
        <taxon>Actinopterygii</taxon>
        <taxon>Neopterygii</taxon>
        <taxon>Teleostei</taxon>
        <taxon>Neoteleostei</taxon>
        <taxon>Acanthomorphata</taxon>
        <taxon>Eupercaria</taxon>
        <taxon>Tetraodontiformes</taxon>
        <taxon>Tetradontoidea</taxon>
        <taxon>Tetraodontidae</taxon>
        <taxon>Takifugu</taxon>
    </lineage>
</organism>
<name>A0A5C6PJU7_9TELE</name>
<evidence type="ECO:0000256" key="3">
    <source>
        <dbReference type="SAM" id="Phobius"/>
    </source>
</evidence>
<comment type="caution">
    <text evidence="4">The sequence shown here is derived from an EMBL/GenBank/DDBJ whole genome shotgun (WGS) entry which is preliminary data.</text>
</comment>
<dbReference type="EMBL" id="RHFK02000002">
    <property type="protein sequence ID" value="TWW79216.1"/>
    <property type="molecule type" value="Genomic_DNA"/>
</dbReference>
<evidence type="ECO:0000313" key="5">
    <source>
        <dbReference type="Proteomes" id="UP000324091"/>
    </source>
</evidence>
<reference evidence="4 5" key="1">
    <citation type="submission" date="2019-04" db="EMBL/GenBank/DDBJ databases">
        <title>Chromosome genome assembly for Takifugu flavidus.</title>
        <authorList>
            <person name="Xiao S."/>
        </authorList>
    </citation>
    <scope>NUCLEOTIDE SEQUENCE [LARGE SCALE GENOMIC DNA]</scope>
    <source>
        <strain evidence="4">HTHZ2018</strain>
        <tissue evidence="4">Muscle</tissue>
    </source>
</reference>
<dbReference type="AlphaFoldDB" id="A0A5C6PJU7"/>
<protein>
    <submittedName>
        <fullName evidence="4">Uncharacterized protein</fullName>
    </submittedName>
</protein>
<accession>A0A5C6PJU7</accession>
<keyword evidence="3" id="KW-0812">Transmembrane</keyword>
<keyword evidence="1" id="KW-0175">Coiled coil</keyword>
<evidence type="ECO:0000256" key="1">
    <source>
        <dbReference type="SAM" id="Coils"/>
    </source>
</evidence>
<feature type="compositionally biased region" description="Basic and acidic residues" evidence="2">
    <location>
        <begin position="160"/>
        <end position="178"/>
    </location>
</feature>
<keyword evidence="3" id="KW-0472">Membrane</keyword>
<evidence type="ECO:0000313" key="4">
    <source>
        <dbReference type="EMBL" id="TWW79216.1"/>
    </source>
</evidence>
<feature type="transmembrane region" description="Helical" evidence="3">
    <location>
        <begin position="6"/>
        <end position="23"/>
    </location>
</feature>
<feature type="compositionally biased region" description="Low complexity" evidence="2">
    <location>
        <begin position="179"/>
        <end position="192"/>
    </location>
</feature>
<evidence type="ECO:0000256" key="2">
    <source>
        <dbReference type="SAM" id="MobiDB-lite"/>
    </source>
</evidence>
<feature type="coiled-coil region" evidence="1">
    <location>
        <begin position="49"/>
        <end position="136"/>
    </location>
</feature>
<keyword evidence="5" id="KW-1185">Reference proteome</keyword>
<feature type="region of interest" description="Disordered" evidence="2">
    <location>
        <begin position="160"/>
        <end position="192"/>
    </location>
</feature>
<keyword evidence="3" id="KW-1133">Transmembrane helix</keyword>
<sequence length="192" mass="21695">MKVQVFLPATIIMSVLIMVLIKVRRDEAQETLKRATFVDIKLRVSDDVLREYAGEKAELKQDIDTAKDQYKETDKDMKPIQEAADKARLEAEKCAEEQKSMKDELDKLETEHTNLKAEFDKENESFKAELEALKKQLQEKSPVCAFVKTKSDAGKLCGEEVKEVKEEEPKKDESKQEAPAESADAKAAAASK</sequence>